<comment type="similarity">
    <text evidence="1">Belongs to the peptidase C40 family.</text>
</comment>
<name>A0A506UH97_9HYPH</name>
<dbReference type="Proteomes" id="UP000320314">
    <property type="component" value="Unassembled WGS sequence"/>
</dbReference>
<dbReference type="Pfam" id="PF00877">
    <property type="entry name" value="NLPC_P60"/>
    <property type="match status" value="1"/>
</dbReference>
<dbReference type="Gene3D" id="2.30.30.40">
    <property type="entry name" value="SH3 Domains"/>
    <property type="match status" value="1"/>
</dbReference>
<dbReference type="GO" id="GO:0006508">
    <property type="term" value="P:proteolysis"/>
    <property type="evidence" value="ECO:0007669"/>
    <property type="project" value="UniProtKB-KW"/>
</dbReference>
<organism evidence="6 7">
    <name type="scientific">Pararhizobium mangrovi</name>
    <dbReference type="NCBI Taxonomy" id="2590452"/>
    <lineage>
        <taxon>Bacteria</taxon>
        <taxon>Pseudomonadati</taxon>
        <taxon>Pseudomonadota</taxon>
        <taxon>Alphaproteobacteria</taxon>
        <taxon>Hyphomicrobiales</taxon>
        <taxon>Rhizobiaceae</taxon>
        <taxon>Rhizobium/Agrobacterium group</taxon>
        <taxon>Pararhizobium</taxon>
    </lineage>
</organism>
<dbReference type="InterPro" id="IPR051794">
    <property type="entry name" value="PG_Endopeptidase_C40"/>
</dbReference>
<evidence type="ECO:0000256" key="1">
    <source>
        <dbReference type="ARBA" id="ARBA00007074"/>
    </source>
</evidence>
<dbReference type="PROSITE" id="PS51935">
    <property type="entry name" value="NLPC_P60"/>
    <property type="match status" value="1"/>
</dbReference>
<keyword evidence="4" id="KW-0788">Thiol protease</keyword>
<feature type="domain" description="NlpC/P60" evidence="5">
    <location>
        <begin position="163"/>
        <end position="285"/>
    </location>
</feature>
<dbReference type="PANTHER" id="PTHR47359">
    <property type="entry name" value="PEPTIDOGLYCAN DL-ENDOPEPTIDASE CWLO"/>
    <property type="match status" value="1"/>
</dbReference>
<protein>
    <submittedName>
        <fullName evidence="6">NlpC/P60 family protein</fullName>
    </submittedName>
</protein>
<dbReference type="GO" id="GO:0008234">
    <property type="term" value="F:cysteine-type peptidase activity"/>
    <property type="evidence" value="ECO:0007669"/>
    <property type="project" value="UniProtKB-KW"/>
</dbReference>
<dbReference type="PANTHER" id="PTHR47359:SF3">
    <property type="entry name" value="NLP_P60 DOMAIN-CONTAINING PROTEIN-RELATED"/>
    <property type="match status" value="1"/>
</dbReference>
<evidence type="ECO:0000313" key="7">
    <source>
        <dbReference type="Proteomes" id="UP000320314"/>
    </source>
</evidence>
<proteinExistence type="inferred from homology"/>
<dbReference type="InterPro" id="IPR000064">
    <property type="entry name" value="NLP_P60_dom"/>
</dbReference>
<dbReference type="SUPFAM" id="SSF54001">
    <property type="entry name" value="Cysteine proteinases"/>
    <property type="match status" value="1"/>
</dbReference>
<evidence type="ECO:0000256" key="3">
    <source>
        <dbReference type="ARBA" id="ARBA00022801"/>
    </source>
</evidence>
<keyword evidence="3" id="KW-0378">Hydrolase</keyword>
<dbReference type="OrthoDB" id="9813368at2"/>
<accession>A0A506UH97</accession>
<reference evidence="6 7" key="1">
    <citation type="submission" date="2019-06" db="EMBL/GenBank/DDBJ databases">
        <authorList>
            <person name="Li M."/>
        </authorList>
    </citation>
    <scope>NUCLEOTIDE SEQUENCE [LARGE SCALE GENOMIC DNA]</scope>
    <source>
        <strain evidence="6 7">BGMRC6574</strain>
    </source>
</reference>
<dbReference type="Pfam" id="PF18348">
    <property type="entry name" value="SH3_16"/>
    <property type="match status" value="1"/>
</dbReference>
<dbReference type="InterPro" id="IPR041382">
    <property type="entry name" value="SH3_16"/>
</dbReference>
<evidence type="ECO:0000256" key="2">
    <source>
        <dbReference type="ARBA" id="ARBA00022670"/>
    </source>
</evidence>
<sequence>MSDALDQRLHAYRKDLADVRLKDTAEAATYVEAKPCHVVASVADLKRAPRREAGTDTQLLLGEAVEIFEHAAGWCWVQAKRDGYVGYVEEGTLRSGTFAPTHRIVAQRTFVYPDADLRLPPTDTVSAGSLIAIDGEAETRGTRYFRLAGGGAVVADHCRPVHEPAAADYVSIATRFLHTPYLWGGRSGFGIDCSGLVQLSLQLAGHEALRDTDMQEGSLGHAFDPAAEGGLRRGDLIFWKGHVGIMEDGESLLHANGHAMAVAREPLDAARARIAATYGPPTCFRRIAGAV</sequence>
<dbReference type="InterPro" id="IPR038765">
    <property type="entry name" value="Papain-like_cys_pep_sf"/>
</dbReference>
<dbReference type="Gene3D" id="3.90.1720.10">
    <property type="entry name" value="endopeptidase domain like (from Nostoc punctiforme)"/>
    <property type="match status" value="1"/>
</dbReference>
<dbReference type="AlphaFoldDB" id="A0A506UH97"/>
<keyword evidence="2" id="KW-0645">Protease</keyword>
<dbReference type="RefSeq" id="WP_141164980.1">
    <property type="nucleotide sequence ID" value="NZ_VHLH01000001.1"/>
</dbReference>
<dbReference type="EMBL" id="VHLH01000001">
    <property type="protein sequence ID" value="TPW32677.1"/>
    <property type="molecule type" value="Genomic_DNA"/>
</dbReference>
<gene>
    <name evidence="6" type="ORF">FJU11_00150</name>
</gene>
<evidence type="ECO:0000259" key="5">
    <source>
        <dbReference type="PROSITE" id="PS51935"/>
    </source>
</evidence>
<evidence type="ECO:0000256" key="4">
    <source>
        <dbReference type="ARBA" id="ARBA00022807"/>
    </source>
</evidence>
<comment type="caution">
    <text evidence="6">The sequence shown here is derived from an EMBL/GenBank/DDBJ whole genome shotgun (WGS) entry which is preliminary data.</text>
</comment>
<evidence type="ECO:0000313" key="6">
    <source>
        <dbReference type="EMBL" id="TPW32677.1"/>
    </source>
</evidence>
<keyword evidence="7" id="KW-1185">Reference proteome</keyword>